<dbReference type="PANTHER" id="PTHR43811">
    <property type="entry name" value="FKBP-TYPE PEPTIDYL-PROLYL CIS-TRANS ISOMERASE FKPA"/>
    <property type="match status" value="1"/>
</dbReference>
<keyword evidence="3" id="KW-0697">Rotamase</keyword>
<dbReference type="EMBL" id="HBHT01032285">
    <property type="protein sequence ID" value="CAD9984513.1"/>
    <property type="molecule type" value="Transcribed_RNA"/>
</dbReference>
<dbReference type="AlphaFoldDB" id="A0A7S2YMB9"/>
<dbReference type="PANTHER" id="PTHR43811:SF19">
    <property type="entry name" value="39 KDA FK506-BINDING NUCLEAR PROTEIN"/>
    <property type="match status" value="1"/>
</dbReference>
<comment type="catalytic activity">
    <reaction evidence="1">
        <text>[protein]-peptidylproline (omega=180) = [protein]-peptidylproline (omega=0)</text>
        <dbReference type="Rhea" id="RHEA:16237"/>
        <dbReference type="Rhea" id="RHEA-COMP:10747"/>
        <dbReference type="Rhea" id="RHEA-COMP:10748"/>
        <dbReference type="ChEBI" id="CHEBI:83833"/>
        <dbReference type="ChEBI" id="CHEBI:83834"/>
        <dbReference type="EC" id="5.2.1.8"/>
    </reaction>
</comment>
<evidence type="ECO:0000313" key="6">
    <source>
        <dbReference type="EMBL" id="CAD9984513.1"/>
    </source>
</evidence>
<dbReference type="SUPFAM" id="SSF54534">
    <property type="entry name" value="FKBP-like"/>
    <property type="match status" value="1"/>
</dbReference>
<sequence length="293" mass="31044">MMKTAIVLLLASTAEAWVSGSTTPSKSSDFSATSVDRRQWLRQVLVAGTFATAVPPAQALVKGNAPPPKLKPTSDRPKCTNVDECQAMAALAEDQRAAEAAAAMADDTSTQTTTSGIRYRDLELGAGDEAKTGDDVQVLFKVLKLGKRSYDGLSGEGTVVFSRGYALEDDEKKVGDKTFLTTLGSLGNIAAVNEAIPGMKVGGVRRFAILPDKGWRKPGRQCDGGPGGAGTGGDLKTDFVVVPTATMVNEEACFDSSKQPFPSSYAQQRRMAQRFDQSLIMEVELVKTGPGML</sequence>
<name>A0A7S2YMB9_9STRA</name>
<gene>
    <name evidence="6" type="ORF">APAL1065_LOCUS21701</name>
</gene>
<evidence type="ECO:0000256" key="1">
    <source>
        <dbReference type="ARBA" id="ARBA00000971"/>
    </source>
</evidence>
<keyword evidence="4" id="KW-0413">Isomerase</keyword>
<proteinExistence type="predicted"/>
<accession>A0A7S2YMB9</accession>
<dbReference type="Gene3D" id="3.10.50.40">
    <property type="match status" value="1"/>
</dbReference>
<dbReference type="GO" id="GO:0003755">
    <property type="term" value="F:peptidyl-prolyl cis-trans isomerase activity"/>
    <property type="evidence" value="ECO:0007669"/>
    <property type="project" value="UniProtKB-KW"/>
</dbReference>
<dbReference type="InterPro" id="IPR046357">
    <property type="entry name" value="PPIase_dom_sf"/>
</dbReference>
<protein>
    <recommendedName>
        <fullName evidence="2">peptidylprolyl isomerase</fullName>
        <ecNumber evidence="2">5.2.1.8</ecNumber>
    </recommendedName>
</protein>
<keyword evidence="5" id="KW-0732">Signal</keyword>
<evidence type="ECO:0000256" key="4">
    <source>
        <dbReference type="ARBA" id="ARBA00023235"/>
    </source>
</evidence>
<dbReference type="EC" id="5.2.1.8" evidence="2"/>
<evidence type="ECO:0000256" key="5">
    <source>
        <dbReference type="SAM" id="SignalP"/>
    </source>
</evidence>
<evidence type="ECO:0000256" key="3">
    <source>
        <dbReference type="ARBA" id="ARBA00023110"/>
    </source>
</evidence>
<reference evidence="6" key="1">
    <citation type="submission" date="2021-01" db="EMBL/GenBank/DDBJ databases">
        <authorList>
            <person name="Corre E."/>
            <person name="Pelletier E."/>
            <person name="Niang G."/>
            <person name="Scheremetjew M."/>
            <person name="Finn R."/>
            <person name="Kale V."/>
            <person name="Holt S."/>
            <person name="Cochrane G."/>
            <person name="Meng A."/>
            <person name="Brown T."/>
            <person name="Cohen L."/>
        </authorList>
    </citation>
    <scope>NUCLEOTIDE SEQUENCE</scope>
    <source>
        <strain evidence="6">CCMP125</strain>
    </source>
</reference>
<evidence type="ECO:0000256" key="2">
    <source>
        <dbReference type="ARBA" id="ARBA00013194"/>
    </source>
</evidence>
<feature type="signal peptide" evidence="5">
    <location>
        <begin position="1"/>
        <end position="16"/>
    </location>
</feature>
<organism evidence="6">
    <name type="scientific">Entomoneis paludosa</name>
    <dbReference type="NCBI Taxonomy" id="265537"/>
    <lineage>
        <taxon>Eukaryota</taxon>
        <taxon>Sar</taxon>
        <taxon>Stramenopiles</taxon>
        <taxon>Ochrophyta</taxon>
        <taxon>Bacillariophyta</taxon>
        <taxon>Bacillariophyceae</taxon>
        <taxon>Bacillariophycidae</taxon>
        <taxon>Entomoneidaceae</taxon>
        <taxon>Entomoneis</taxon>
    </lineage>
</organism>
<feature type="chain" id="PRO_5031537819" description="peptidylprolyl isomerase" evidence="5">
    <location>
        <begin position="17"/>
        <end position="293"/>
    </location>
</feature>